<dbReference type="Proteomes" id="UP001155483">
    <property type="component" value="Unassembled WGS sequence"/>
</dbReference>
<dbReference type="InterPro" id="IPR011330">
    <property type="entry name" value="Glyco_hydro/deAcase_b/a-brl"/>
</dbReference>
<dbReference type="GO" id="GO:0046872">
    <property type="term" value="F:metal ion binding"/>
    <property type="evidence" value="ECO:0007669"/>
    <property type="project" value="UniProtKB-KW"/>
</dbReference>
<gene>
    <name evidence="4" type="ORF">OCK74_06340</name>
</gene>
<evidence type="ECO:0000259" key="3">
    <source>
        <dbReference type="PROSITE" id="PS51677"/>
    </source>
</evidence>
<dbReference type="PANTHER" id="PTHR10587">
    <property type="entry name" value="GLYCOSYL TRANSFERASE-RELATED"/>
    <property type="match status" value="1"/>
</dbReference>
<comment type="caution">
    <text evidence="4">The sequence shown here is derived from an EMBL/GenBank/DDBJ whole genome shotgun (WGS) entry which is preliminary data.</text>
</comment>
<organism evidence="4 5">
    <name type="scientific">Paraflavisolibacter caeni</name>
    <dbReference type="NCBI Taxonomy" id="2982496"/>
    <lineage>
        <taxon>Bacteria</taxon>
        <taxon>Pseudomonadati</taxon>
        <taxon>Bacteroidota</taxon>
        <taxon>Chitinophagia</taxon>
        <taxon>Chitinophagales</taxon>
        <taxon>Chitinophagaceae</taxon>
        <taxon>Paraflavisolibacter</taxon>
    </lineage>
</organism>
<dbReference type="InterPro" id="IPR002509">
    <property type="entry name" value="NODB_dom"/>
</dbReference>
<name>A0A9X2XUH8_9BACT</name>
<keyword evidence="2" id="KW-0378">Hydrolase</keyword>
<evidence type="ECO:0000313" key="4">
    <source>
        <dbReference type="EMBL" id="MCU7548727.1"/>
    </source>
</evidence>
<dbReference type="PROSITE" id="PS51677">
    <property type="entry name" value="NODB"/>
    <property type="match status" value="1"/>
</dbReference>
<sequence>MHRFFIKTPWLVQRYFSSYVWFIPTKEKVVFLTFDDGPHPDITPFVLDELKKFDANATFFCVGSNVVKYPETYQRIIAEGHAVGNHTQNHVNGWKVASDIYLNNVSEGFKHIDSRLFRPPYGRIKKDQATSILQKYPGTKIIMWDVLSADFDKRITPERCLKNVVKNISSGSIIVFHDSAKAFRNLKYALPKTLEKLSLNGYRMERINQA</sequence>
<dbReference type="SUPFAM" id="SSF88713">
    <property type="entry name" value="Glycoside hydrolase/deacetylase"/>
    <property type="match status" value="1"/>
</dbReference>
<accession>A0A9X2XUH8</accession>
<reference evidence="4" key="2">
    <citation type="submission" date="2023-04" db="EMBL/GenBank/DDBJ databases">
        <title>Paracnuella aquatica gen. nov., sp. nov., a member of the family Chitinophagaceae isolated from a hot spring.</title>
        <authorList>
            <person name="Wang C."/>
        </authorList>
    </citation>
    <scope>NUCLEOTIDE SEQUENCE</scope>
    <source>
        <strain evidence="4">LB-8</strain>
    </source>
</reference>
<evidence type="ECO:0000256" key="2">
    <source>
        <dbReference type="ARBA" id="ARBA00022801"/>
    </source>
</evidence>
<keyword evidence="1" id="KW-0479">Metal-binding</keyword>
<dbReference type="EMBL" id="JAOTIF010000002">
    <property type="protein sequence ID" value="MCU7548727.1"/>
    <property type="molecule type" value="Genomic_DNA"/>
</dbReference>
<dbReference type="GO" id="GO:0016810">
    <property type="term" value="F:hydrolase activity, acting on carbon-nitrogen (but not peptide) bonds"/>
    <property type="evidence" value="ECO:0007669"/>
    <property type="project" value="InterPro"/>
</dbReference>
<dbReference type="GO" id="GO:0016020">
    <property type="term" value="C:membrane"/>
    <property type="evidence" value="ECO:0007669"/>
    <property type="project" value="TreeGrafter"/>
</dbReference>
<evidence type="ECO:0000256" key="1">
    <source>
        <dbReference type="ARBA" id="ARBA00022723"/>
    </source>
</evidence>
<dbReference type="CDD" id="cd10917">
    <property type="entry name" value="CE4_NodB_like_6s_7s"/>
    <property type="match status" value="1"/>
</dbReference>
<dbReference type="GO" id="GO:0005975">
    <property type="term" value="P:carbohydrate metabolic process"/>
    <property type="evidence" value="ECO:0007669"/>
    <property type="project" value="InterPro"/>
</dbReference>
<dbReference type="PANTHER" id="PTHR10587:SF133">
    <property type="entry name" value="CHITIN DEACETYLASE 1-RELATED"/>
    <property type="match status" value="1"/>
</dbReference>
<dbReference type="RefSeq" id="WP_279296170.1">
    <property type="nucleotide sequence ID" value="NZ_JAOTIF010000002.1"/>
</dbReference>
<evidence type="ECO:0000313" key="5">
    <source>
        <dbReference type="Proteomes" id="UP001155483"/>
    </source>
</evidence>
<dbReference type="Gene3D" id="3.20.20.370">
    <property type="entry name" value="Glycoside hydrolase/deacetylase"/>
    <property type="match status" value="1"/>
</dbReference>
<protein>
    <submittedName>
        <fullName evidence="4">Polysaccharide deacetylase family protein</fullName>
    </submittedName>
</protein>
<dbReference type="AlphaFoldDB" id="A0A9X2XUH8"/>
<dbReference type="Pfam" id="PF01522">
    <property type="entry name" value="Polysacc_deac_1"/>
    <property type="match status" value="1"/>
</dbReference>
<keyword evidence="5" id="KW-1185">Reference proteome</keyword>
<feature type="domain" description="NodB homology" evidence="3">
    <location>
        <begin position="28"/>
        <end position="205"/>
    </location>
</feature>
<proteinExistence type="predicted"/>
<reference evidence="4" key="1">
    <citation type="submission" date="2022-09" db="EMBL/GenBank/DDBJ databases">
        <authorList>
            <person name="Yuan C."/>
            <person name="Ke Z."/>
        </authorList>
    </citation>
    <scope>NUCLEOTIDE SEQUENCE</scope>
    <source>
        <strain evidence="4">LB-8</strain>
    </source>
</reference>
<dbReference type="InterPro" id="IPR050248">
    <property type="entry name" value="Polysacc_deacetylase_ArnD"/>
</dbReference>